<evidence type="ECO:0000259" key="6">
    <source>
        <dbReference type="PROSITE" id="PS01124"/>
    </source>
</evidence>
<evidence type="ECO:0000256" key="1">
    <source>
        <dbReference type="ARBA" id="ARBA00022491"/>
    </source>
</evidence>
<dbReference type="PROSITE" id="PS01124">
    <property type="entry name" value="HTH_ARAC_FAMILY_2"/>
    <property type="match status" value="1"/>
</dbReference>
<comment type="caution">
    <text evidence="7">The sequence shown here is derived from an EMBL/GenBank/DDBJ whole genome shotgun (WGS) entry which is preliminary data.</text>
</comment>
<dbReference type="InterPro" id="IPR018060">
    <property type="entry name" value="HTH_AraC"/>
</dbReference>
<reference evidence="7 8" key="1">
    <citation type="submission" date="2017-09" db="EMBL/GenBank/DDBJ databases">
        <title>Sphingomonas panjinensis sp.nov., isolated from oil-contaminated soil.</title>
        <authorList>
            <person name="Wang L."/>
            <person name="Chen L."/>
        </authorList>
    </citation>
    <scope>NUCLEOTIDE SEQUENCE [LARGE SCALE GENOMIC DNA]</scope>
    <source>
        <strain evidence="7 8">FW-11</strain>
    </source>
</reference>
<dbReference type="SUPFAM" id="SSF51182">
    <property type="entry name" value="RmlC-like cupins"/>
    <property type="match status" value="1"/>
</dbReference>
<accession>A0A2T5FYY9</accession>
<evidence type="ECO:0000313" key="7">
    <source>
        <dbReference type="EMBL" id="PTQ11824.1"/>
    </source>
</evidence>
<sequence>MKHSGDHALAKRPVIGLIDEYPSGFVDPMHHHERSQLLYASSGVMSVVAETMCFVVPPQRAVWLPAGDRHELSCRGPVSLRTLYIDPCHDTGMPGCSVIEVSDFLKALILEVVTFDHDYDLAGREGRIVSVLLDEIRRMPNAPYHVPMPNDPRLLRVCNAILASPADQRDIDGWAALANMGRRTFTRAFKRETGMGLAIWRQQVRLMEALSMLASGLPITTVALDVGYESPSAFTAMFHRTFGVPPSLYAVR</sequence>
<dbReference type="OrthoDB" id="9804543at2"/>
<dbReference type="PANTHER" id="PTHR11019:SF159">
    <property type="entry name" value="TRANSCRIPTIONAL REGULATOR-RELATED"/>
    <property type="match status" value="1"/>
</dbReference>
<name>A0A2T5FYY9_9SPHN</name>
<dbReference type="Pfam" id="PF12833">
    <property type="entry name" value="HTH_18"/>
    <property type="match status" value="1"/>
</dbReference>
<dbReference type="Proteomes" id="UP000244162">
    <property type="component" value="Unassembled WGS sequence"/>
</dbReference>
<organism evidence="7 8">
    <name type="scientific">Sphingomonas oleivorans</name>
    <dbReference type="NCBI Taxonomy" id="1735121"/>
    <lineage>
        <taxon>Bacteria</taxon>
        <taxon>Pseudomonadati</taxon>
        <taxon>Pseudomonadota</taxon>
        <taxon>Alphaproteobacteria</taxon>
        <taxon>Sphingomonadales</taxon>
        <taxon>Sphingomonadaceae</taxon>
        <taxon>Sphingomonas</taxon>
    </lineage>
</organism>
<dbReference type="InterPro" id="IPR020449">
    <property type="entry name" value="Tscrpt_reg_AraC-type_HTH"/>
</dbReference>
<keyword evidence="1" id="KW-0678">Repressor</keyword>
<evidence type="ECO:0000256" key="2">
    <source>
        <dbReference type="ARBA" id="ARBA00023015"/>
    </source>
</evidence>
<keyword evidence="5" id="KW-0804">Transcription</keyword>
<dbReference type="PANTHER" id="PTHR11019">
    <property type="entry name" value="HTH-TYPE TRANSCRIPTIONAL REGULATOR NIMR"/>
    <property type="match status" value="1"/>
</dbReference>
<dbReference type="Gene3D" id="2.60.120.10">
    <property type="entry name" value="Jelly Rolls"/>
    <property type="match status" value="1"/>
</dbReference>
<dbReference type="GO" id="GO:0043565">
    <property type="term" value="F:sequence-specific DNA binding"/>
    <property type="evidence" value="ECO:0007669"/>
    <property type="project" value="InterPro"/>
</dbReference>
<gene>
    <name evidence="7" type="ORF">CLG96_07830</name>
</gene>
<dbReference type="Gene3D" id="1.10.10.60">
    <property type="entry name" value="Homeodomain-like"/>
    <property type="match status" value="2"/>
</dbReference>
<proteinExistence type="predicted"/>
<dbReference type="EMBL" id="NWBU01000006">
    <property type="protein sequence ID" value="PTQ11824.1"/>
    <property type="molecule type" value="Genomic_DNA"/>
</dbReference>
<keyword evidence="2" id="KW-0805">Transcription regulation</keyword>
<evidence type="ECO:0000256" key="4">
    <source>
        <dbReference type="ARBA" id="ARBA00023159"/>
    </source>
</evidence>
<dbReference type="SMART" id="SM00342">
    <property type="entry name" value="HTH_ARAC"/>
    <property type="match status" value="1"/>
</dbReference>
<dbReference type="SUPFAM" id="SSF46689">
    <property type="entry name" value="Homeodomain-like"/>
    <property type="match status" value="1"/>
</dbReference>
<keyword evidence="3" id="KW-0238">DNA-binding</keyword>
<dbReference type="InterPro" id="IPR009057">
    <property type="entry name" value="Homeodomain-like_sf"/>
</dbReference>
<feature type="domain" description="HTH araC/xylS-type" evidence="6">
    <location>
        <begin position="155"/>
        <end position="252"/>
    </location>
</feature>
<dbReference type="InterPro" id="IPR014710">
    <property type="entry name" value="RmlC-like_jellyroll"/>
</dbReference>
<evidence type="ECO:0000256" key="5">
    <source>
        <dbReference type="ARBA" id="ARBA00023163"/>
    </source>
</evidence>
<protein>
    <submittedName>
        <fullName evidence="7">AraC family transcriptional regulator</fullName>
    </submittedName>
</protein>
<dbReference type="AlphaFoldDB" id="A0A2T5FYY9"/>
<dbReference type="RefSeq" id="WP_107967337.1">
    <property type="nucleotide sequence ID" value="NZ_NWBU01000006.1"/>
</dbReference>
<keyword evidence="4" id="KW-0010">Activator</keyword>
<dbReference type="PRINTS" id="PR00032">
    <property type="entry name" value="HTHARAC"/>
</dbReference>
<dbReference type="CDD" id="cd06124">
    <property type="entry name" value="cupin_NimR-like_N"/>
    <property type="match status" value="1"/>
</dbReference>
<evidence type="ECO:0000256" key="3">
    <source>
        <dbReference type="ARBA" id="ARBA00023125"/>
    </source>
</evidence>
<evidence type="ECO:0000313" key="8">
    <source>
        <dbReference type="Proteomes" id="UP000244162"/>
    </source>
</evidence>
<dbReference type="FunFam" id="1.10.10.60:FF:000132">
    <property type="entry name" value="AraC family transcriptional regulator"/>
    <property type="match status" value="1"/>
</dbReference>
<dbReference type="InterPro" id="IPR011051">
    <property type="entry name" value="RmlC_Cupin_sf"/>
</dbReference>
<dbReference type="Pfam" id="PF02311">
    <property type="entry name" value="AraC_binding"/>
    <property type="match status" value="1"/>
</dbReference>
<keyword evidence="8" id="KW-1185">Reference proteome</keyword>
<dbReference type="InterPro" id="IPR003313">
    <property type="entry name" value="AraC-bd"/>
</dbReference>
<dbReference type="GO" id="GO:0003700">
    <property type="term" value="F:DNA-binding transcription factor activity"/>
    <property type="evidence" value="ECO:0007669"/>
    <property type="project" value="InterPro"/>
</dbReference>